<gene>
    <name evidence="2" type="ORF">FGIG_06436</name>
</gene>
<proteinExistence type="predicted"/>
<comment type="caution">
    <text evidence="2">The sequence shown here is derived from an EMBL/GenBank/DDBJ whole genome shotgun (WGS) entry which is preliminary data.</text>
</comment>
<dbReference type="STRING" id="46835.A0A504Z1K8"/>
<reference evidence="2 3" key="1">
    <citation type="submission" date="2019-04" db="EMBL/GenBank/DDBJ databases">
        <title>Annotation for the trematode Fasciola gigantica.</title>
        <authorList>
            <person name="Choi Y.-J."/>
        </authorList>
    </citation>
    <scope>NUCLEOTIDE SEQUENCE [LARGE SCALE GENOMIC DNA]</scope>
    <source>
        <strain evidence="2">Uganda_cow_1</strain>
    </source>
</reference>
<feature type="compositionally biased region" description="Gly residues" evidence="1">
    <location>
        <begin position="442"/>
        <end position="452"/>
    </location>
</feature>
<sequence>MHYEPGTNANKRVETILRRLKAELVDFFGRDVNYVITNRPLGKSTESPLHSPSDIAAEGNTPKAVVLSAKQKNQKGIVSEGLKTPRLSGGRPPTPAVTRGRAMLLAARNSTPTLKEAFRDASPVDAVPSSVLRQLQPSNMSNSRLAPGMAAPRLSLNSVMLNGSLEVKTSPNDLLVRARNLGIKILTIDMVVKWIRNLPSDVQSYIESAQRVDSEETRADIAEDPERDRVCQVRQLKPPCIKVLDVKSRSRPLYLDHTDYLPSLWARPRLKTRIFIESGDNSPSNTATGQNTPLCSGSVPAASLGCTPAHHPPANHPVVAHLHCEEHQQFATNGENYRLLDDVLNKLPSIQMFLAQESDATKDRLSEKSLERKRHRSRQSNGPVTTSKGRQTIDSVKPTAALQSNESPAPFCQSPTPVPTEQPSNTNFPCPPPLSMPEFDKLGGGSAIGVGHGQQNQLFSDDEDSNPACNPSVALSADEDNVRIVTDAVAEAILAISFEEQSNQALKHVPDLSEPVLSVEELAESDQVETIVPISKHPELAVTERFDLQPLPHDPKLESQPKQHLVDAWHTLCDDVYINQNLEKSQAACLSSCSPAESPVLERHHHTCQYCSRAHIPSIPLSCQLQMHCLLGPIHNWERLGCQGFTSPISLSTDCSAEGSSCDVDYNETATATAALILSEQLRDDLSQRSRVEKTVAANELYITPPHSPVFDQIDNCVSIGDTKPTQPCFTPSSPPLSPVCTATFAGKPCFLSPVIAPPFHNPTSAYKSAFLSPVSEKCPPQFVSTPVGSPKHHLQLYDVPLDLTDSFCASPSSTHSDSDIQRKLSVHKLDSTSFECILPTDSAEFKARPKAAQGRLPKLSSCHRRQSHQSRSLSECNGLGQLPVVRRPKLSAKPVARQGKKTPRVASCTDPRAKNIVQSVRHKRSIPLTDLTPIRFQTPRTAAKVARESISLSVRALFSPSGMDRCFESPCPLIYAAGLSRVPVTPEFYRSTPPTPGRRSKHTLCTINLTPSKGSIRTHGRTLFPERVTT</sequence>
<evidence type="ECO:0008006" key="4">
    <source>
        <dbReference type="Google" id="ProtNLM"/>
    </source>
</evidence>
<feature type="compositionally biased region" description="Polar residues" evidence="1">
    <location>
        <begin position="401"/>
        <end position="428"/>
    </location>
</feature>
<dbReference type="GO" id="GO:0010571">
    <property type="term" value="P:positive regulation of nuclear cell cycle DNA replication"/>
    <property type="evidence" value="ECO:0007669"/>
    <property type="project" value="TreeGrafter"/>
</dbReference>
<organism evidence="2 3">
    <name type="scientific">Fasciola gigantica</name>
    <name type="common">Giant liver fluke</name>
    <dbReference type="NCBI Taxonomy" id="46835"/>
    <lineage>
        <taxon>Eukaryota</taxon>
        <taxon>Metazoa</taxon>
        <taxon>Spiralia</taxon>
        <taxon>Lophotrochozoa</taxon>
        <taxon>Platyhelminthes</taxon>
        <taxon>Trematoda</taxon>
        <taxon>Digenea</taxon>
        <taxon>Plagiorchiida</taxon>
        <taxon>Echinostomata</taxon>
        <taxon>Echinostomatoidea</taxon>
        <taxon>Fasciolidae</taxon>
        <taxon>Fasciola</taxon>
    </lineage>
</organism>
<dbReference type="Proteomes" id="UP000316759">
    <property type="component" value="Unassembled WGS sequence"/>
</dbReference>
<dbReference type="PANTHER" id="PTHR15375:SF26">
    <property type="entry name" value="PROTEIN CHIFFON"/>
    <property type="match status" value="1"/>
</dbReference>
<feature type="compositionally biased region" description="Basic and acidic residues" evidence="1">
    <location>
        <begin position="359"/>
        <end position="370"/>
    </location>
</feature>
<dbReference type="AlphaFoldDB" id="A0A504Z1K8"/>
<evidence type="ECO:0000313" key="3">
    <source>
        <dbReference type="Proteomes" id="UP000316759"/>
    </source>
</evidence>
<dbReference type="PANTHER" id="PTHR15375">
    <property type="entry name" value="ACTIVATOR OF S-PHASE KINASE-RELATED"/>
    <property type="match status" value="1"/>
</dbReference>
<feature type="region of interest" description="Disordered" evidence="1">
    <location>
        <begin position="359"/>
        <end position="467"/>
    </location>
</feature>
<accession>A0A504Z1K8</accession>
<keyword evidence="3" id="KW-1185">Reference proteome</keyword>
<dbReference type="OrthoDB" id="21380at2759"/>
<protein>
    <recommendedName>
        <fullName evidence="4">DBF4-type domain-containing protein</fullName>
    </recommendedName>
</protein>
<dbReference type="GO" id="GO:0031431">
    <property type="term" value="C:Dbf4-dependent protein kinase complex"/>
    <property type="evidence" value="ECO:0007669"/>
    <property type="project" value="TreeGrafter"/>
</dbReference>
<evidence type="ECO:0000256" key="1">
    <source>
        <dbReference type="SAM" id="MobiDB-lite"/>
    </source>
</evidence>
<dbReference type="GO" id="GO:0043539">
    <property type="term" value="F:protein serine/threonine kinase activator activity"/>
    <property type="evidence" value="ECO:0007669"/>
    <property type="project" value="TreeGrafter"/>
</dbReference>
<evidence type="ECO:0000313" key="2">
    <source>
        <dbReference type="EMBL" id="TPP66595.1"/>
    </source>
</evidence>
<dbReference type="EMBL" id="SUNJ01001617">
    <property type="protein sequence ID" value="TPP66595.1"/>
    <property type="molecule type" value="Genomic_DNA"/>
</dbReference>
<dbReference type="InterPro" id="IPR051590">
    <property type="entry name" value="Replication_Regulatory_Kinase"/>
</dbReference>
<dbReference type="GO" id="GO:1901987">
    <property type="term" value="P:regulation of cell cycle phase transition"/>
    <property type="evidence" value="ECO:0007669"/>
    <property type="project" value="TreeGrafter"/>
</dbReference>
<name>A0A504Z1K8_FASGI</name>
<feature type="compositionally biased region" description="Polar residues" evidence="1">
    <location>
        <begin position="379"/>
        <end position="394"/>
    </location>
</feature>